<dbReference type="InterPro" id="IPR020846">
    <property type="entry name" value="MFS_dom"/>
</dbReference>
<evidence type="ECO:0000256" key="3">
    <source>
        <dbReference type="ARBA" id="ARBA00022989"/>
    </source>
</evidence>
<keyword evidence="3 5" id="KW-1133">Transmembrane helix</keyword>
<feature type="transmembrane region" description="Helical" evidence="5">
    <location>
        <begin position="313"/>
        <end position="330"/>
    </location>
</feature>
<evidence type="ECO:0000256" key="2">
    <source>
        <dbReference type="ARBA" id="ARBA00022692"/>
    </source>
</evidence>
<evidence type="ECO:0000313" key="8">
    <source>
        <dbReference type="Proteomes" id="UP000295217"/>
    </source>
</evidence>
<evidence type="ECO:0000256" key="5">
    <source>
        <dbReference type="SAM" id="Phobius"/>
    </source>
</evidence>
<keyword evidence="8" id="KW-1185">Reference proteome</keyword>
<feature type="transmembrane region" description="Helical" evidence="5">
    <location>
        <begin position="284"/>
        <end position="307"/>
    </location>
</feature>
<name>A0A4R5A621_9ACTN</name>
<dbReference type="PANTHER" id="PTHR23530:SF1">
    <property type="entry name" value="PERMEASE, MAJOR FACILITATOR SUPERFAMILY-RELATED"/>
    <property type="match status" value="1"/>
</dbReference>
<accession>A0A4R5A621</accession>
<feature type="transmembrane region" description="Helical" evidence="5">
    <location>
        <begin position="373"/>
        <end position="392"/>
    </location>
</feature>
<dbReference type="OrthoDB" id="350307at2"/>
<dbReference type="Proteomes" id="UP000295217">
    <property type="component" value="Unassembled WGS sequence"/>
</dbReference>
<feature type="transmembrane region" description="Helical" evidence="5">
    <location>
        <begin position="221"/>
        <end position="239"/>
    </location>
</feature>
<dbReference type="GO" id="GO:0005886">
    <property type="term" value="C:plasma membrane"/>
    <property type="evidence" value="ECO:0007669"/>
    <property type="project" value="UniProtKB-SubCell"/>
</dbReference>
<dbReference type="InterPro" id="IPR036259">
    <property type="entry name" value="MFS_trans_sf"/>
</dbReference>
<evidence type="ECO:0000256" key="1">
    <source>
        <dbReference type="ARBA" id="ARBA00004651"/>
    </source>
</evidence>
<dbReference type="RefSeq" id="WP_132104741.1">
    <property type="nucleotide sequence ID" value="NZ_SMLB01000029.1"/>
</dbReference>
<dbReference type="Gene3D" id="1.20.1250.20">
    <property type="entry name" value="MFS general substrate transporter like domains"/>
    <property type="match status" value="1"/>
</dbReference>
<organism evidence="7 8">
    <name type="scientific">Jiangella aurantiaca</name>
    <dbReference type="NCBI Taxonomy" id="2530373"/>
    <lineage>
        <taxon>Bacteria</taxon>
        <taxon>Bacillati</taxon>
        <taxon>Actinomycetota</taxon>
        <taxon>Actinomycetes</taxon>
        <taxon>Jiangellales</taxon>
        <taxon>Jiangellaceae</taxon>
        <taxon>Jiangella</taxon>
    </lineage>
</organism>
<dbReference type="GO" id="GO:0022857">
    <property type="term" value="F:transmembrane transporter activity"/>
    <property type="evidence" value="ECO:0007669"/>
    <property type="project" value="InterPro"/>
</dbReference>
<feature type="domain" description="Major facilitator superfamily (MFS) profile" evidence="6">
    <location>
        <begin position="1"/>
        <end position="396"/>
    </location>
</feature>
<keyword evidence="2 5" id="KW-0812">Transmembrane</keyword>
<feature type="transmembrane region" description="Helical" evidence="5">
    <location>
        <begin position="15"/>
        <end position="33"/>
    </location>
</feature>
<comment type="caution">
    <text evidence="7">The sequence shown here is derived from an EMBL/GenBank/DDBJ whole genome shotgun (WGS) entry which is preliminary data.</text>
</comment>
<feature type="transmembrane region" description="Helical" evidence="5">
    <location>
        <begin position="171"/>
        <end position="190"/>
    </location>
</feature>
<dbReference type="PANTHER" id="PTHR23530">
    <property type="entry name" value="TRANSPORT PROTEIN-RELATED"/>
    <property type="match status" value="1"/>
</dbReference>
<dbReference type="SUPFAM" id="SSF103473">
    <property type="entry name" value="MFS general substrate transporter"/>
    <property type="match status" value="1"/>
</dbReference>
<dbReference type="Pfam" id="PF07690">
    <property type="entry name" value="MFS_1"/>
    <property type="match status" value="1"/>
</dbReference>
<feature type="transmembrane region" description="Helical" evidence="5">
    <location>
        <begin position="45"/>
        <end position="65"/>
    </location>
</feature>
<dbReference type="InterPro" id="IPR011701">
    <property type="entry name" value="MFS"/>
</dbReference>
<keyword evidence="4 5" id="KW-0472">Membrane</keyword>
<reference evidence="7 8" key="1">
    <citation type="submission" date="2019-02" db="EMBL/GenBank/DDBJ databases">
        <title>Draft genome sequences of novel Actinobacteria.</title>
        <authorList>
            <person name="Sahin N."/>
            <person name="Ay H."/>
            <person name="Saygin H."/>
        </authorList>
    </citation>
    <scope>NUCLEOTIDE SEQUENCE [LARGE SCALE GENOMIC DNA]</scope>
    <source>
        <strain evidence="7 8">8K307</strain>
    </source>
</reference>
<proteinExistence type="predicted"/>
<evidence type="ECO:0000259" key="6">
    <source>
        <dbReference type="PROSITE" id="PS50850"/>
    </source>
</evidence>
<feature type="transmembrane region" description="Helical" evidence="5">
    <location>
        <begin position="342"/>
        <end position="361"/>
    </location>
</feature>
<protein>
    <submittedName>
        <fullName evidence="7">MFS transporter</fullName>
    </submittedName>
</protein>
<dbReference type="InterPro" id="IPR053160">
    <property type="entry name" value="MFS_DHA3_Transporter"/>
</dbReference>
<sequence>MSKREPYPSTLRRRLRPLQLAVVLQGVLLWVPIEKLFMSEIGFDPVTIGIMAAVYAAVVPLIEIPSGILADRWSRRSVLLTGTIGMVGASLIGGLSTGVPLYMVSAMSLGVYFAMSSGTLDAVVYDTVLEETGGSDLYERSIGRIRLGESAALMSSALAGGWLAGMLSTRMTYFLTVPFVLLAIVALLRFREPRLHETGQSESLRTHLGQTYRTLGRRGQVRPIVLAMVLAAVTTSLLIEFGPLWLVALAVPAVAFGPYWAALMAAFGFAGALAGRVRLDDRRIAAGATVLLAAAGLVLTTGAAAVLIVPAQVLLALLTILFGIHLSKLLHDAVPSTVRTGVASGVSALSWLAFLPVALVVGAVIDGGGVRTAGWLVLATAVLTGVLLLSLARRTAMSTADEPCVEPHVERCAEAELVGAR</sequence>
<evidence type="ECO:0000256" key="4">
    <source>
        <dbReference type="ARBA" id="ARBA00023136"/>
    </source>
</evidence>
<comment type="subcellular location">
    <subcellularLocation>
        <location evidence="1">Cell membrane</location>
        <topology evidence="1">Multi-pass membrane protein</topology>
    </subcellularLocation>
</comment>
<evidence type="ECO:0000313" key="7">
    <source>
        <dbReference type="EMBL" id="TDD67401.1"/>
    </source>
</evidence>
<feature type="transmembrane region" description="Helical" evidence="5">
    <location>
        <begin position="245"/>
        <end position="272"/>
    </location>
</feature>
<gene>
    <name evidence="7" type="ORF">E1262_19180</name>
</gene>
<dbReference type="EMBL" id="SMLB01000029">
    <property type="protein sequence ID" value="TDD67401.1"/>
    <property type="molecule type" value="Genomic_DNA"/>
</dbReference>
<dbReference type="AlphaFoldDB" id="A0A4R5A621"/>
<feature type="transmembrane region" description="Helical" evidence="5">
    <location>
        <begin position="77"/>
        <end position="95"/>
    </location>
</feature>
<dbReference type="PROSITE" id="PS50850">
    <property type="entry name" value="MFS"/>
    <property type="match status" value="1"/>
</dbReference>